<organism evidence="2 3">
    <name type="scientific">Promicromonospora kroppenstedtii</name>
    <dbReference type="NCBI Taxonomy" id="440482"/>
    <lineage>
        <taxon>Bacteria</taxon>
        <taxon>Bacillati</taxon>
        <taxon>Actinomycetota</taxon>
        <taxon>Actinomycetes</taxon>
        <taxon>Micrococcales</taxon>
        <taxon>Promicromonosporaceae</taxon>
        <taxon>Promicromonospora</taxon>
    </lineage>
</organism>
<keyword evidence="3" id="KW-1185">Reference proteome</keyword>
<comment type="caution">
    <text evidence="2">The sequence shown here is derived from an EMBL/GenBank/DDBJ whole genome shotgun (WGS) entry which is preliminary data.</text>
</comment>
<dbReference type="PANTHER" id="PTHR43798">
    <property type="entry name" value="MONOACYLGLYCEROL LIPASE"/>
    <property type="match status" value="1"/>
</dbReference>
<dbReference type="GO" id="GO:0016787">
    <property type="term" value="F:hydrolase activity"/>
    <property type="evidence" value="ECO:0007669"/>
    <property type="project" value="UniProtKB-KW"/>
</dbReference>
<dbReference type="Gene3D" id="3.40.50.1820">
    <property type="entry name" value="alpha/beta hydrolase"/>
    <property type="match status" value="1"/>
</dbReference>
<dbReference type="InterPro" id="IPR029058">
    <property type="entry name" value="AB_hydrolase_fold"/>
</dbReference>
<protein>
    <submittedName>
        <fullName evidence="2">Alpha/beta fold hydrolase</fullName>
    </submittedName>
</protein>
<accession>A0ABW7XEV0</accession>
<dbReference type="Proteomes" id="UP001611580">
    <property type="component" value="Unassembled WGS sequence"/>
</dbReference>
<keyword evidence="2" id="KW-0378">Hydrolase</keyword>
<dbReference type="InterPro" id="IPR050266">
    <property type="entry name" value="AB_hydrolase_sf"/>
</dbReference>
<dbReference type="RefSeq" id="WP_397401547.1">
    <property type="nucleotide sequence ID" value="NZ_JBIRYI010000002.1"/>
</dbReference>
<dbReference type="Pfam" id="PF00561">
    <property type="entry name" value="Abhydrolase_1"/>
    <property type="match status" value="1"/>
</dbReference>
<dbReference type="SUPFAM" id="SSF53474">
    <property type="entry name" value="alpha/beta-Hydrolases"/>
    <property type="match status" value="1"/>
</dbReference>
<evidence type="ECO:0000313" key="3">
    <source>
        <dbReference type="Proteomes" id="UP001611580"/>
    </source>
</evidence>
<evidence type="ECO:0000259" key="1">
    <source>
        <dbReference type="Pfam" id="PF00561"/>
    </source>
</evidence>
<proteinExistence type="predicted"/>
<name>A0ABW7XEV0_9MICO</name>
<dbReference type="InterPro" id="IPR000073">
    <property type="entry name" value="AB_hydrolase_1"/>
</dbReference>
<sequence>MSKTRRGVVRAPDGTEIAYRTHGDGEPVVLVHGTGLSQVVWRGLGYVDALSDYQVITLDLRGHGRSGRPSSPSDYTAARFASDVVAVLDALAIPRAHYLGYSLGARIGFTLLGVGPDRLTSFVSLGGTHRSTAGGPAEVFFPDFDEALRRGGMAGFVEGWGRHRGAPLDPQTSLAFRANDPAAMRAILAAIEHEPGVPAARLAHVTTPTLLLAGDRDRARLDASREAARVMRNARVLELEGHDHATTLSDREGVLSHVVPFLRAVTGVPGPVGADARNPRSENLSEP</sequence>
<reference evidence="2 3" key="1">
    <citation type="submission" date="2024-10" db="EMBL/GenBank/DDBJ databases">
        <title>The Natural Products Discovery Center: Release of the First 8490 Sequenced Strains for Exploring Actinobacteria Biosynthetic Diversity.</title>
        <authorList>
            <person name="Kalkreuter E."/>
            <person name="Kautsar S.A."/>
            <person name="Yang D."/>
            <person name="Bader C.D."/>
            <person name="Teijaro C.N."/>
            <person name="Fluegel L."/>
            <person name="Davis C.M."/>
            <person name="Simpson J.R."/>
            <person name="Lauterbach L."/>
            <person name="Steele A.D."/>
            <person name="Gui C."/>
            <person name="Meng S."/>
            <person name="Li G."/>
            <person name="Viehrig K."/>
            <person name="Ye F."/>
            <person name="Su P."/>
            <person name="Kiefer A.F."/>
            <person name="Nichols A."/>
            <person name="Cepeda A.J."/>
            <person name="Yan W."/>
            <person name="Fan B."/>
            <person name="Jiang Y."/>
            <person name="Adhikari A."/>
            <person name="Zheng C.-J."/>
            <person name="Schuster L."/>
            <person name="Cowan T.M."/>
            <person name="Smanski M.J."/>
            <person name="Chevrette M.G."/>
            <person name="De Carvalho L.P.S."/>
            <person name="Shen B."/>
        </authorList>
    </citation>
    <scope>NUCLEOTIDE SEQUENCE [LARGE SCALE GENOMIC DNA]</scope>
    <source>
        <strain evidence="2 3">NPDC019481</strain>
    </source>
</reference>
<dbReference type="EMBL" id="JBIRYI010000002">
    <property type="protein sequence ID" value="MFI2486007.1"/>
    <property type="molecule type" value="Genomic_DNA"/>
</dbReference>
<evidence type="ECO:0000313" key="2">
    <source>
        <dbReference type="EMBL" id="MFI2486007.1"/>
    </source>
</evidence>
<feature type="domain" description="AB hydrolase-1" evidence="1">
    <location>
        <begin position="27"/>
        <end position="139"/>
    </location>
</feature>
<gene>
    <name evidence="2" type="ORF">ACH47X_03815</name>
</gene>
<dbReference type="PANTHER" id="PTHR43798:SF33">
    <property type="entry name" value="HYDROLASE, PUTATIVE (AFU_ORTHOLOGUE AFUA_2G14860)-RELATED"/>
    <property type="match status" value="1"/>
</dbReference>